<dbReference type="EC" id="2.5.1.140" evidence="6"/>
<evidence type="ECO:0000256" key="7">
    <source>
        <dbReference type="ARBA" id="ARBA00016985"/>
    </source>
</evidence>
<evidence type="ECO:0000313" key="11">
    <source>
        <dbReference type="EMBL" id="MCO8273917.1"/>
    </source>
</evidence>
<dbReference type="Pfam" id="PF00291">
    <property type="entry name" value="PALP"/>
    <property type="match status" value="1"/>
</dbReference>
<evidence type="ECO:0000259" key="10">
    <source>
        <dbReference type="Pfam" id="PF00291"/>
    </source>
</evidence>
<organism evidence="11 12">
    <name type="scientific">Paractinoplanes aksuensis</name>
    <dbReference type="NCBI Taxonomy" id="2939490"/>
    <lineage>
        <taxon>Bacteria</taxon>
        <taxon>Bacillati</taxon>
        <taxon>Actinomycetota</taxon>
        <taxon>Actinomycetes</taxon>
        <taxon>Micromonosporales</taxon>
        <taxon>Micromonosporaceae</taxon>
        <taxon>Paractinoplanes</taxon>
    </lineage>
</organism>
<comment type="caution">
    <text evidence="11">The sequence shown here is derived from an EMBL/GenBank/DDBJ whole genome shotgun (WGS) entry which is preliminary data.</text>
</comment>
<comment type="cofactor">
    <cofactor evidence="1">
        <name>pyridoxal 5'-phosphate</name>
        <dbReference type="ChEBI" id="CHEBI:597326"/>
    </cofactor>
</comment>
<dbReference type="NCBIfam" id="TIGR03945">
    <property type="entry name" value="PLP_SbnA_fam"/>
    <property type="match status" value="1"/>
</dbReference>
<sequence length="329" mass="35682">MLSAIGNTPLIELGKLIPDARFRVFAKMERFNPAGSVKDRTALNMLIDLVRRGRLSPDRSVVVESSSGNLGVGLAQVCRYFGLRFVCVVDARTTERNLAMLQAYGAEVEVVTEPDRSTGEFLAARLRRVRDLVATIPYAYWPNQYGNALNPAAHQNTMREIAEALHGRVDYLFSAVSTTGTMHGCSDYIRAHRMTTDVIAVDAVGSRIFGDTVGPRLIPGHGAGVRPALADTAHADDAVFVSDLECVVECRRLLHREAVLAGGSSGATVAALQKTAYRIPDGATCVLIFPDGGDRYLDTIYSDEWVATHFGDVAHLWREAPQVAPLVAG</sequence>
<evidence type="ECO:0000256" key="5">
    <source>
        <dbReference type="ARBA" id="ARBA00011738"/>
    </source>
</evidence>
<evidence type="ECO:0000256" key="6">
    <source>
        <dbReference type="ARBA" id="ARBA00012331"/>
    </source>
</evidence>
<evidence type="ECO:0000256" key="2">
    <source>
        <dbReference type="ARBA" id="ARBA00004056"/>
    </source>
</evidence>
<dbReference type="SUPFAM" id="SSF53686">
    <property type="entry name" value="Tryptophan synthase beta subunit-like PLP-dependent enzymes"/>
    <property type="match status" value="1"/>
</dbReference>
<dbReference type="PANTHER" id="PTHR10314">
    <property type="entry name" value="CYSTATHIONINE BETA-SYNTHASE"/>
    <property type="match status" value="1"/>
</dbReference>
<dbReference type="EMBL" id="JAMYJR010000028">
    <property type="protein sequence ID" value="MCO8273917.1"/>
    <property type="molecule type" value="Genomic_DNA"/>
</dbReference>
<keyword evidence="8" id="KW-0808">Transferase</keyword>
<dbReference type="InterPro" id="IPR023927">
    <property type="entry name" value="SbnA"/>
</dbReference>
<comment type="subunit">
    <text evidence="5">Homodimer.</text>
</comment>
<comment type="pathway">
    <text evidence="3">Siderophore biosynthesis.</text>
</comment>
<accession>A0ABT1DSV2</accession>
<feature type="domain" description="Tryptophan synthase beta chain-like PALP" evidence="10">
    <location>
        <begin position="3"/>
        <end position="291"/>
    </location>
</feature>
<proteinExistence type="inferred from homology"/>
<keyword evidence="9" id="KW-0663">Pyridoxal phosphate</keyword>
<dbReference type="Proteomes" id="UP001523369">
    <property type="component" value="Unassembled WGS sequence"/>
</dbReference>
<keyword evidence="12" id="KW-1185">Reference proteome</keyword>
<comment type="function">
    <text evidence="2">Catalyzes the synthesis of N-((2S)-2-amino-2-carboxyethyl)-L-glutamate (ACEGA) from O-phospho-L-serine and L-glutamate. Involved in the biosynthesis of L-2,3-diaminopropionic acid (L-Dap), a precursor of staphyloferrin B and antibiotics.</text>
</comment>
<dbReference type="InterPro" id="IPR050214">
    <property type="entry name" value="Cys_Synth/Cystath_Beta-Synth"/>
</dbReference>
<gene>
    <name evidence="11" type="primary">sbnA</name>
    <name evidence="11" type="ORF">M1L60_25290</name>
</gene>
<dbReference type="CDD" id="cd01561">
    <property type="entry name" value="CBS_like"/>
    <property type="match status" value="1"/>
</dbReference>
<evidence type="ECO:0000256" key="4">
    <source>
        <dbReference type="ARBA" id="ARBA00008519"/>
    </source>
</evidence>
<evidence type="ECO:0000256" key="1">
    <source>
        <dbReference type="ARBA" id="ARBA00001933"/>
    </source>
</evidence>
<evidence type="ECO:0000256" key="9">
    <source>
        <dbReference type="ARBA" id="ARBA00022898"/>
    </source>
</evidence>
<dbReference type="Gene3D" id="3.40.50.1100">
    <property type="match status" value="2"/>
</dbReference>
<evidence type="ECO:0000256" key="3">
    <source>
        <dbReference type="ARBA" id="ARBA00004924"/>
    </source>
</evidence>
<comment type="similarity">
    <text evidence="4">Belongs to the cysteine synthase/cystathionine beta-synthase family. SbnA subfamily.</text>
</comment>
<dbReference type="PROSITE" id="PS00901">
    <property type="entry name" value="CYS_SYNTHASE"/>
    <property type="match status" value="1"/>
</dbReference>
<dbReference type="InterPro" id="IPR036052">
    <property type="entry name" value="TrpB-like_PALP_sf"/>
</dbReference>
<dbReference type="InterPro" id="IPR001926">
    <property type="entry name" value="TrpB-like_PALP"/>
</dbReference>
<protein>
    <recommendedName>
        <fullName evidence="7">N-(2-amino-2-carboxyethyl)-L-glutamate synthase</fullName>
        <ecNumber evidence="6">2.5.1.140</ecNumber>
    </recommendedName>
</protein>
<dbReference type="InterPro" id="IPR001216">
    <property type="entry name" value="P-phosphate_BS"/>
</dbReference>
<reference evidence="11 12" key="1">
    <citation type="submission" date="2022-06" db="EMBL/GenBank/DDBJ databases">
        <title>New Species of the Genus Actinoplanes, ActinopZanes ferrugineus.</title>
        <authorList>
            <person name="Ding P."/>
        </authorList>
    </citation>
    <scope>NUCLEOTIDE SEQUENCE [LARGE SCALE GENOMIC DNA]</scope>
    <source>
        <strain evidence="11 12">TRM88003</strain>
    </source>
</reference>
<name>A0ABT1DSV2_9ACTN</name>
<evidence type="ECO:0000313" key="12">
    <source>
        <dbReference type="Proteomes" id="UP001523369"/>
    </source>
</evidence>
<evidence type="ECO:0000256" key="8">
    <source>
        <dbReference type="ARBA" id="ARBA00022679"/>
    </source>
</evidence>